<evidence type="ECO:0000313" key="1">
    <source>
        <dbReference type="EMBL" id="KIK30720.1"/>
    </source>
</evidence>
<organism evidence="1 2">
    <name type="scientific">Pisolithus microcarpus 441</name>
    <dbReference type="NCBI Taxonomy" id="765257"/>
    <lineage>
        <taxon>Eukaryota</taxon>
        <taxon>Fungi</taxon>
        <taxon>Dikarya</taxon>
        <taxon>Basidiomycota</taxon>
        <taxon>Agaricomycotina</taxon>
        <taxon>Agaricomycetes</taxon>
        <taxon>Agaricomycetidae</taxon>
        <taxon>Boletales</taxon>
        <taxon>Sclerodermatineae</taxon>
        <taxon>Pisolithaceae</taxon>
        <taxon>Pisolithus</taxon>
    </lineage>
</organism>
<dbReference type="Proteomes" id="UP000054018">
    <property type="component" value="Unassembled WGS sequence"/>
</dbReference>
<reference evidence="1 2" key="1">
    <citation type="submission" date="2014-04" db="EMBL/GenBank/DDBJ databases">
        <authorList>
            <consortium name="DOE Joint Genome Institute"/>
            <person name="Kuo A."/>
            <person name="Kohler A."/>
            <person name="Costa M.D."/>
            <person name="Nagy L.G."/>
            <person name="Floudas D."/>
            <person name="Copeland A."/>
            <person name="Barry K.W."/>
            <person name="Cichocki N."/>
            <person name="Veneault-Fourrey C."/>
            <person name="LaButti K."/>
            <person name="Lindquist E.A."/>
            <person name="Lipzen A."/>
            <person name="Lundell T."/>
            <person name="Morin E."/>
            <person name="Murat C."/>
            <person name="Sun H."/>
            <person name="Tunlid A."/>
            <person name="Henrissat B."/>
            <person name="Grigoriev I.V."/>
            <person name="Hibbett D.S."/>
            <person name="Martin F."/>
            <person name="Nordberg H.P."/>
            <person name="Cantor M.N."/>
            <person name="Hua S.X."/>
        </authorList>
    </citation>
    <scope>NUCLEOTIDE SEQUENCE [LARGE SCALE GENOMIC DNA]</scope>
    <source>
        <strain evidence="1 2">441</strain>
    </source>
</reference>
<name>A0A0C9YZS6_9AGAM</name>
<evidence type="ECO:0000313" key="2">
    <source>
        <dbReference type="Proteomes" id="UP000054018"/>
    </source>
</evidence>
<accession>A0A0C9YZS6</accession>
<keyword evidence="2" id="KW-1185">Reference proteome</keyword>
<dbReference type="AlphaFoldDB" id="A0A0C9YZS6"/>
<sequence length="62" mass="6883">MKASKPMGQTEGIQEYVCMGRFRLKLIGTVHSDITFSKISGCWAVCIHGCSTLVRSQMFTLV</sequence>
<reference evidence="2" key="2">
    <citation type="submission" date="2015-01" db="EMBL/GenBank/DDBJ databases">
        <title>Evolutionary Origins and Diversification of the Mycorrhizal Mutualists.</title>
        <authorList>
            <consortium name="DOE Joint Genome Institute"/>
            <consortium name="Mycorrhizal Genomics Consortium"/>
            <person name="Kohler A."/>
            <person name="Kuo A."/>
            <person name="Nagy L.G."/>
            <person name="Floudas D."/>
            <person name="Copeland A."/>
            <person name="Barry K.W."/>
            <person name="Cichocki N."/>
            <person name="Veneault-Fourrey C."/>
            <person name="LaButti K."/>
            <person name="Lindquist E.A."/>
            <person name="Lipzen A."/>
            <person name="Lundell T."/>
            <person name="Morin E."/>
            <person name="Murat C."/>
            <person name="Riley R."/>
            <person name="Ohm R."/>
            <person name="Sun H."/>
            <person name="Tunlid A."/>
            <person name="Henrissat B."/>
            <person name="Grigoriev I.V."/>
            <person name="Hibbett D.S."/>
            <person name="Martin F."/>
        </authorList>
    </citation>
    <scope>NUCLEOTIDE SEQUENCE [LARGE SCALE GENOMIC DNA]</scope>
    <source>
        <strain evidence="2">441</strain>
    </source>
</reference>
<dbReference type="EMBL" id="KN833686">
    <property type="protein sequence ID" value="KIK30720.1"/>
    <property type="molecule type" value="Genomic_DNA"/>
</dbReference>
<gene>
    <name evidence="1" type="ORF">PISMIDRAFT_670837</name>
</gene>
<dbReference type="HOGENOM" id="CLU_2905028_0_0_1"/>
<proteinExistence type="predicted"/>
<protein>
    <submittedName>
        <fullName evidence="1">Uncharacterized protein</fullName>
    </submittedName>
</protein>